<keyword evidence="5" id="KW-0812">Transmembrane</keyword>
<dbReference type="GO" id="GO:0007165">
    <property type="term" value="P:signal transduction"/>
    <property type="evidence" value="ECO:0007669"/>
    <property type="project" value="UniProtKB-KW"/>
</dbReference>
<comment type="caution">
    <text evidence="7">The sequence shown here is derived from an EMBL/GenBank/DDBJ whole genome shotgun (WGS) entry which is preliminary data.</text>
</comment>
<evidence type="ECO:0000256" key="5">
    <source>
        <dbReference type="SAM" id="Phobius"/>
    </source>
</evidence>
<dbReference type="InterPro" id="IPR004089">
    <property type="entry name" value="MCPsignal_dom"/>
</dbReference>
<dbReference type="SUPFAM" id="SSF58104">
    <property type="entry name" value="Methyl-accepting chemotaxis protein (MCP) signaling domain"/>
    <property type="match status" value="1"/>
</dbReference>
<evidence type="ECO:0000256" key="4">
    <source>
        <dbReference type="PROSITE-ProRule" id="PRU00284"/>
    </source>
</evidence>
<dbReference type="GO" id="GO:0016020">
    <property type="term" value="C:membrane"/>
    <property type="evidence" value="ECO:0007669"/>
    <property type="project" value="UniProtKB-SubCell"/>
</dbReference>
<dbReference type="Gene3D" id="1.10.287.950">
    <property type="entry name" value="Methyl-accepting chemotaxis protein"/>
    <property type="match status" value="1"/>
</dbReference>
<gene>
    <name evidence="7" type="ORF">GJ668_07600</name>
</gene>
<evidence type="ECO:0000256" key="3">
    <source>
        <dbReference type="ARBA" id="ARBA00029447"/>
    </source>
</evidence>
<accession>A0A6N8E9K0</accession>
<dbReference type="InterPro" id="IPR004090">
    <property type="entry name" value="Chemotax_Me-accpt_rcpt"/>
</dbReference>
<comment type="similarity">
    <text evidence="3">Belongs to the methyl-accepting chemotaxis (MCP) protein family.</text>
</comment>
<evidence type="ECO:0000259" key="6">
    <source>
        <dbReference type="PROSITE" id="PS50111"/>
    </source>
</evidence>
<dbReference type="SMART" id="SM00283">
    <property type="entry name" value="MA"/>
    <property type="match status" value="1"/>
</dbReference>
<keyword evidence="5" id="KW-0472">Membrane</keyword>
<evidence type="ECO:0000256" key="1">
    <source>
        <dbReference type="ARBA" id="ARBA00004370"/>
    </source>
</evidence>
<dbReference type="AlphaFoldDB" id="A0A6N8E9K0"/>
<evidence type="ECO:0000256" key="2">
    <source>
        <dbReference type="ARBA" id="ARBA00023224"/>
    </source>
</evidence>
<name>A0A6N8E9K0_9GAMM</name>
<proteinExistence type="inferred from homology"/>
<dbReference type="PANTHER" id="PTHR32089:SF112">
    <property type="entry name" value="LYSOZYME-LIKE PROTEIN-RELATED"/>
    <property type="match status" value="1"/>
</dbReference>
<dbReference type="GO" id="GO:0004888">
    <property type="term" value="F:transmembrane signaling receptor activity"/>
    <property type="evidence" value="ECO:0007669"/>
    <property type="project" value="InterPro"/>
</dbReference>
<keyword evidence="8" id="KW-1185">Reference proteome</keyword>
<dbReference type="GO" id="GO:0006935">
    <property type="term" value="P:chemotaxis"/>
    <property type="evidence" value="ECO:0007669"/>
    <property type="project" value="InterPro"/>
</dbReference>
<keyword evidence="5" id="KW-1133">Transmembrane helix</keyword>
<feature type="domain" description="Methyl-accepting transducer" evidence="6">
    <location>
        <begin position="144"/>
        <end position="314"/>
    </location>
</feature>
<comment type="subcellular location">
    <subcellularLocation>
        <location evidence="1">Membrane</location>
    </subcellularLocation>
</comment>
<evidence type="ECO:0000313" key="7">
    <source>
        <dbReference type="EMBL" id="MTW20963.1"/>
    </source>
</evidence>
<dbReference type="EMBL" id="WNKT01000011">
    <property type="protein sequence ID" value="MTW20963.1"/>
    <property type="molecule type" value="Genomic_DNA"/>
</dbReference>
<dbReference type="Proteomes" id="UP000434044">
    <property type="component" value="Unassembled WGS sequence"/>
</dbReference>
<protein>
    <submittedName>
        <fullName evidence="7">Chemotaxis protein</fullName>
    </submittedName>
</protein>
<organism evidence="7 8">
    <name type="scientific">Allochromatium palmeri</name>
    <dbReference type="NCBI Taxonomy" id="231048"/>
    <lineage>
        <taxon>Bacteria</taxon>
        <taxon>Pseudomonadati</taxon>
        <taxon>Pseudomonadota</taxon>
        <taxon>Gammaproteobacteria</taxon>
        <taxon>Chromatiales</taxon>
        <taxon>Chromatiaceae</taxon>
        <taxon>Allochromatium</taxon>
    </lineage>
</organism>
<feature type="transmembrane region" description="Helical" evidence="5">
    <location>
        <begin position="44"/>
        <end position="62"/>
    </location>
</feature>
<sequence length="431" mass="47843">MRLGLIIKGRFRLLYRVCSLLGWCMREKLVSNQPLPSLAVWVRASWKPVLFGILAAGSILIVNHAAPLAWILAALMPVLALLLAFVQQREFQASLAAARTEIQTQLDHKTRQLDAWERAFERLGIELFPIFARHIEHSRQLTEQSITHLSLSFSDLVKDLEEVVSTTQSGNPQDQAIVGQFEQSRATLTEVIADFEAILRRESSMTEHVDRLASYGDQMRQMAQDVRSVAEQINLLALNAAIEAARAGDQGRGFAVVADEVRKLAGSSADTGARISAKVEELARSLAQTQSMVKSSMSSADELVRDSEHKVEVVMNRLLQTTESLDEEAQRLRALSEGIRTRIAASLVDLQFQDRTSQVLVHVCEGLERLSERLQTTAQHDLSQQERDILELDGLLAQMLDSYSTIEERDLHHGGGAPTSAPAAASELTFF</sequence>
<keyword evidence="2 4" id="KW-0807">Transducer</keyword>
<evidence type="ECO:0000313" key="8">
    <source>
        <dbReference type="Proteomes" id="UP000434044"/>
    </source>
</evidence>
<dbReference type="OrthoDB" id="3288815at2"/>
<reference evidence="7 8" key="1">
    <citation type="submission" date="2019-11" db="EMBL/GenBank/DDBJ databases">
        <title>Whole-genome sequence of the anaerobic purple sulfur bacterium Allochromatium palmeri DSM 15591.</title>
        <authorList>
            <person name="Kyndt J.A."/>
            <person name="Meyer T.E."/>
        </authorList>
    </citation>
    <scope>NUCLEOTIDE SEQUENCE [LARGE SCALE GENOMIC DNA]</scope>
    <source>
        <strain evidence="7 8">DSM 15591</strain>
    </source>
</reference>
<dbReference type="PRINTS" id="PR00260">
    <property type="entry name" value="CHEMTRNSDUCR"/>
</dbReference>
<dbReference type="PROSITE" id="PS50111">
    <property type="entry name" value="CHEMOTAXIS_TRANSDUC_2"/>
    <property type="match status" value="1"/>
</dbReference>
<dbReference type="PANTHER" id="PTHR32089">
    <property type="entry name" value="METHYL-ACCEPTING CHEMOTAXIS PROTEIN MCPB"/>
    <property type="match status" value="1"/>
</dbReference>
<dbReference type="Pfam" id="PF00015">
    <property type="entry name" value="MCPsignal"/>
    <property type="match status" value="1"/>
</dbReference>